<keyword evidence="3" id="KW-0966">Cell projection</keyword>
<keyword evidence="4" id="KW-0853">WD repeat</keyword>
<feature type="domain" description="IFT80 second beta-propeller" evidence="5">
    <location>
        <begin position="299"/>
        <end position="584"/>
    </location>
</feature>
<evidence type="ECO:0000313" key="8">
    <source>
        <dbReference type="Proteomes" id="UP000801492"/>
    </source>
</evidence>
<proteinExistence type="predicted"/>
<evidence type="ECO:0000259" key="6">
    <source>
        <dbReference type="Pfam" id="PF23387"/>
    </source>
</evidence>
<evidence type="ECO:0000256" key="4">
    <source>
        <dbReference type="PROSITE-ProRule" id="PRU00221"/>
    </source>
</evidence>
<dbReference type="SUPFAM" id="SSF50978">
    <property type="entry name" value="WD40 repeat-like"/>
    <property type="match status" value="2"/>
</dbReference>
<organism evidence="7 8">
    <name type="scientific">Ignelater luminosus</name>
    <name type="common">Cucubano</name>
    <name type="synonym">Pyrophorus luminosus</name>
    <dbReference type="NCBI Taxonomy" id="2038154"/>
    <lineage>
        <taxon>Eukaryota</taxon>
        <taxon>Metazoa</taxon>
        <taxon>Ecdysozoa</taxon>
        <taxon>Arthropoda</taxon>
        <taxon>Hexapoda</taxon>
        <taxon>Insecta</taxon>
        <taxon>Pterygota</taxon>
        <taxon>Neoptera</taxon>
        <taxon>Endopterygota</taxon>
        <taxon>Coleoptera</taxon>
        <taxon>Polyphaga</taxon>
        <taxon>Elateriformia</taxon>
        <taxon>Elateroidea</taxon>
        <taxon>Elateridae</taxon>
        <taxon>Agrypninae</taxon>
        <taxon>Pyrophorini</taxon>
        <taxon>Ignelater</taxon>
    </lineage>
</organism>
<dbReference type="PANTHER" id="PTHR24098:SF0">
    <property type="entry name" value="OUTER SEGMENT 5"/>
    <property type="match status" value="1"/>
</dbReference>
<dbReference type="Gene3D" id="2.130.10.10">
    <property type="entry name" value="YVTN repeat-like/Quinoprotein amine dehydrogenase"/>
    <property type="match status" value="3"/>
</dbReference>
<dbReference type="InterPro" id="IPR056157">
    <property type="entry name" value="TPR_IFT80_172_dom"/>
</dbReference>
<evidence type="ECO:0000256" key="2">
    <source>
        <dbReference type="ARBA" id="ARBA00023069"/>
    </source>
</evidence>
<evidence type="ECO:0008006" key="9">
    <source>
        <dbReference type="Google" id="ProtNLM"/>
    </source>
</evidence>
<dbReference type="FunFam" id="1.25.40.470:FF:000007">
    <property type="entry name" value="Intraflagellar transport 80 homolog (Chlamydomonas)"/>
    <property type="match status" value="1"/>
</dbReference>
<dbReference type="GO" id="GO:0030992">
    <property type="term" value="C:intraciliary transport particle B"/>
    <property type="evidence" value="ECO:0007669"/>
    <property type="project" value="TreeGrafter"/>
</dbReference>
<dbReference type="InterPro" id="IPR001680">
    <property type="entry name" value="WD40_rpt"/>
</dbReference>
<keyword evidence="2" id="KW-0969">Cilium</keyword>
<accession>A0A8K0DIE5</accession>
<evidence type="ECO:0000256" key="1">
    <source>
        <dbReference type="ARBA" id="ARBA00004138"/>
    </source>
</evidence>
<dbReference type="PROSITE" id="PS50082">
    <property type="entry name" value="WD_REPEATS_2"/>
    <property type="match status" value="3"/>
</dbReference>
<dbReference type="GO" id="GO:0005929">
    <property type="term" value="C:cilium"/>
    <property type="evidence" value="ECO:0007669"/>
    <property type="project" value="UniProtKB-SubCell"/>
</dbReference>
<evidence type="ECO:0000313" key="7">
    <source>
        <dbReference type="EMBL" id="KAF2904669.1"/>
    </source>
</evidence>
<dbReference type="Pfam" id="PF23387">
    <property type="entry name" value="TPR_IFT80_172"/>
    <property type="match status" value="1"/>
</dbReference>
<reference evidence="7" key="1">
    <citation type="submission" date="2019-08" db="EMBL/GenBank/DDBJ databases">
        <title>The genome of the North American firefly Photinus pyralis.</title>
        <authorList>
            <consortium name="Photinus pyralis genome working group"/>
            <person name="Fallon T.R."/>
            <person name="Sander Lower S.E."/>
            <person name="Weng J.-K."/>
        </authorList>
    </citation>
    <scope>NUCLEOTIDE SEQUENCE</scope>
    <source>
        <strain evidence="7">TRF0915ILg1</strain>
        <tissue evidence="7">Whole body</tissue>
    </source>
</reference>
<dbReference type="FunFam" id="2.130.10.10:FF:000298">
    <property type="entry name" value="Intraflagellar transport 80 homolog (Chlamydomonas)"/>
    <property type="match status" value="1"/>
</dbReference>
<dbReference type="OrthoDB" id="408728at2759"/>
<comment type="caution">
    <text evidence="7">The sequence shown here is derived from an EMBL/GenBank/DDBJ whole genome shotgun (WGS) entry which is preliminary data.</text>
</comment>
<feature type="domain" description="IFT80/172/WDR35 TPR" evidence="6">
    <location>
        <begin position="612"/>
        <end position="756"/>
    </location>
</feature>
<evidence type="ECO:0000259" key="5">
    <source>
        <dbReference type="Pfam" id="PF23335"/>
    </source>
</evidence>
<dbReference type="Pfam" id="PF23335">
    <property type="entry name" value="Beta-prop_IFT80_2nd"/>
    <property type="match status" value="1"/>
</dbReference>
<name>A0A8K0DIE5_IGNLU</name>
<feature type="repeat" description="WD" evidence="4">
    <location>
        <begin position="10"/>
        <end position="50"/>
    </location>
</feature>
<dbReference type="PROSITE" id="PS50294">
    <property type="entry name" value="WD_REPEATS_REGION"/>
    <property type="match status" value="2"/>
</dbReference>
<gene>
    <name evidence="7" type="ORF">ILUMI_01511</name>
</gene>
<feature type="repeat" description="WD" evidence="4">
    <location>
        <begin position="101"/>
        <end position="133"/>
    </location>
</feature>
<dbReference type="SMART" id="SM00320">
    <property type="entry name" value="WD40"/>
    <property type="match status" value="5"/>
</dbReference>
<dbReference type="FunFam" id="2.130.10.10:FF:001115">
    <property type="entry name" value="Intraflagellar transport 80 homolog (Chlamydomonas)"/>
    <property type="match status" value="1"/>
</dbReference>
<dbReference type="InterPro" id="IPR056456">
    <property type="entry name" value="Beta-prop_IFT80_2nd"/>
</dbReference>
<dbReference type="InterPro" id="IPR015943">
    <property type="entry name" value="WD40/YVTN_repeat-like_dom_sf"/>
</dbReference>
<evidence type="ECO:0000256" key="3">
    <source>
        <dbReference type="ARBA" id="ARBA00023273"/>
    </source>
</evidence>
<dbReference type="EMBL" id="VTPC01000713">
    <property type="protein sequence ID" value="KAF2904669.1"/>
    <property type="molecule type" value="Genomic_DNA"/>
</dbReference>
<dbReference type="Pfam" id="PF00400">
    <property type="entry name" value="WD40"/>
    <property type="match status" value="4"/>
</dbReference>
<keyword evidence="8" id="KW-1185">Reference proteome</keyword>
<feature type="repeat" description="WD" evidence="4">
    <location>
        <begin position="183"/>
        <end position="215"/>
    </location>
</feature>
<comment type="subcellular location">
    <subcellularLocation>
        <location evidence="1">Cell projection</location>
        <location evidence="1">Cilium</location>
    </subcellularLocation>
</comment>
<dbReference type="GO" id="GO:0060271">
    <property type="term" value="P:cilium assembly"/>
    <property type="evidence" value="ECO:0007669"/>
    <property type="project" value="TreeGrafter"/>
</dbReference>
<protein>
    <recommendedName>
        <fullName evidence="9">Intraflagellar transport protein 80 homolog</fullName>
    </recommendedName>
</protein>
<dbReference type="Proteomes" id="UP000801492">
    <property type="component" value="Unassembled WGS sequence"/>
</dbReference>
<dbReference type="InterPro" id="IPR036322">
    <property type="entry name" value="WD40_repeat_dom_sf"/>
</dbReference>
<sequence>MRFKISLPKEPSHSAPVTCIGWSSTEEVYSSGDDNKLLSWSVSNNESTKITDFHSDLYPTNLHFLPRASGSLGKHGDLILLTSADGKFHIMNRNGRIERTVEAHKGAVLVGQWSNDGAGLLTAGEDGFVKIWSRGGMLRSTVVQGDNSVYDACWSPDNQSIAYTQNKFIVIKQLAPNTKPLRWRAHEGLVLCLTWSPASELIVSGGEDCRYRVWDSQGRPLFSSTLHDHPITSLAWSPNGDLFAVGSYNTLRLCDFLGWSRSLDKPNTGSIYKLGWSNDGTQVAGACANGHVLFAHVIERQVHYLNHTAVVTERKTIVVQDISNEASEVLELPERVIQLALKYSHLVVTTPTQCYIYNTNNWNTPNIFDLKDGSVILLLLCEKNMLLVERSTISIYNYQGRLVASPRWPNMRLEHLRNSHISLSGDTLAVRDATDSKTIHILDLASNRNNETTTAIQHTLPIVQVALDQAGVPTQRNLAVLDRNRDLYIAQVRSTHKTLQKLGNQIQSFQWNTEENMLAAIQDVQVVIWYFPTSCFNATLLRFSSLQYSSPELGRNPRINNFVGNFVSIRRADGSLVNVPISPFPALLHRHIQENKWDEALRLCRLTNDRVLWTGLAILATQSNNSDLLDIAEEAFAAINHYDKVYYIQHIKRLPNKAQQMAGAALLGGSMQNAETILLHNGMVYQAILNHIQLHNWNRALELAVKHKTHIDTVLYLRQKYLNALEKEENNSKFLALQETVNIDKEKIQQRLEAENY</sequence>
<dbReference type="Gene3D" id="1.25.40.470">
    <property type="match status" value="1"/>
</dbReference>
<dbReference type="AlphaFoldDB" id="A0A8K0DIE5"/>
<dbReference type="PANTHER" id="PTHR24098">
    <property type="entry name" value="OUTER SEGMENT 5"/>
    <property type="match status" value="1"/>
</dbReference>